<organism evidence="2">
    <name type="scientific">marine sediment metagenome</name>
    <dbReference type="NCBI Taxonomy" id="412755"/>
    <lineage>
        <taxon>unclassified sequences</taxon>
        <taxon>metagenomes</taxon>
        <taxon>ecological metagenomes</taxon>
    </lineage>
</organism>
<dbReference type="Gene3D" id="2.30.30.290">
    <property type="entry name" value="YopX-like domains"/>
    <property type="match status" value="1"/>
</dbReference>
<dbReference type="InterPro" id="IPR023385">
    <property type="entry name" value="YopX-like_C"/>
</dbReference>
<dbReference type="EMBL" id="LAZR01033671">
    <property type="protein sequence ID" value="KKL47422.1"/>
    <property type="molecule type" value="Genomic_DNA"/>
</dbReference>
<sequence length="126" mass="14763">MYREIKFRLLLDNSIVGYLQLYEGWTQFRAVDETEWSYPCSFKWEKAEQFTGLKDKDGNDLDWWEGDIILAITEIPHIIVFDNGAFYLEENGGGRWLGNEAAQWDISCRKKVGNIHTNSELLEHQS</sequence>
<dbReference type="AlphaFoldDB" id="A0A0F9F8K4"/>
<comment type="caution">
    <text evidence="2">The sequence shown here is derived from an EMBL/GenBank/DDBJ whole genome shotgun (WGS) entry which is preliminary data.</text>
</comment>
<gene>
    <name evidence="2" type="ORF">LCGC14_2335700</name>
</gene>
<proteinExistence type="predicted"/>
<evidence type="ECO:0000259" key="1">
    <source>
        <dbReference type="Pfam" id="PF09643"/>
    </source>
</evidence>
<protein>
    <recommendedName>
        <fullName evidence="1">YopX protein domain-containing protein</fullName>
    </recommendedName>
</protein>
<evidence type="ECO:0000313" key="2">
    <source>
        <dbReference type="EMBL" id="KKL47422.1"/>
    </source>
</evidence>
<dbReference type="InterPro" id="IPR019096">
    <property type="entry name" value="YopX_protein"/>
</dbReference>
<accession>A0A0F9F8K4</accession>
<reference evidence="2" key="1">
    <citation type="journal article" date="2015" name="Nature">
        <title>Complex archaea that bridge the gap between prokaryotes and eukaryotes.</title>
        <authorList>
            <person name="Spang A."/>
            <person name="Saw J.H."/>
            <person name="Jorgensen S.L."/>
            <person name="Zaremba-Niedzwiedzka K."/>
            <person name="Martijn J."/>
            <person name="Lind A.E."/>
            <person name="van Eijk R."/>
            <person name="Schleper C."/>
            <person name="Guy L."/>
            <person name="Ettema T.J."/>
        </authorList>
    </citation>
    <scope>NUCLEOTIDE SEQUENCE</scope>
</reference>
<feature type="domain" description="YopX protein" evidence="1">
    <location>
        <begin position="47"/>
        <end position="123"/>
    </location>
</feature>
<name>A0A0F9F8K4_9ZZZZ</name>
<dbReference type="Pfam" id="PF09643">
    <property type="entry name" value="YopX"/>
    <property type="match status" value="1"/>
</dbReference>
<dbReference type="SUPFAM" id="SSF159006">
    <property type="entry name" value="YopX-like"/>
    <property type="match status" value="1"/>
</dbReference>